<keyword evidence="3" id="KW-1185">Reference proteome</keyword>
<gene>
    <name evidence="2" type="ORF">PIB30_074425</name>
</gene>
<evidence type="ECO:0000313" key="3">
    <source>
        <dbReference type="Proteomes" id="UP001341840"/>
    </source>
</evidence>
<feature type="compositionally biased region" description="Low complexity" evidence="1">
    <location>
        <begin position="224"/>
        <end position="237"/>
    </location>
</feature>
<sequence>MIDASSGGALMNKKPEEAWELIETVADANQHFNRRATNKGVYEVAPSDSTVLAKSLVDIAAMLKEIKEGQQVTLTLLKRQPDDSRQKPVKYCGICSCNSHHTDECSQLQEDNTVASTHNFYDAAKFHPTTGNIILKEDAMVNLLLGSHLSSHKLSLGSLIPTVSPRTAKISDISLHIIDSTIRIVQRENQEMREVQKRTESQLNHLAELLQKIANQSPVNPQAQAQPLVPSPLSSQPLPNPKGGINAVQVEMDNEEDEAEDEEGENDWLYELLKELANSDDEDDEESEDESEEEDEDESTEEDSEDEFLEEGDHAEEEAREEDMDKGKIFFINTLFKEKKNEEEVPIKCEDPGPCLVTCMI</sequence>
<dbReference type="Proteomes" id="UP001341840">
    <property type="component" value="Unassembled WGS sequence"/>
</dbReference>
<protein>
    <submittedName>
        <fullName evidence="2">Uncharacterized protein</fullName>
    </submittedName>
</protein>
<name>A0ABU6ZNH6_9FABA</name>
<evidence type="ECO:0000313" key="2">
    <source>
        <dbReference type="EMBL" id="MED6223486.1"/>
    </source>
</evidence>
<reference evidence="2 3" key="1">
    <citation type="journal article" date="2023" name="Plants (Basel)">
        <title>Bridging the Gap: Combining Genomics and Transcriptomics Approaches to Understand Stylosanthes scabra, an Orphan Legume from the Brazilian Caatinga.</title>
        <authorList>
            <person name="Ferreira-Neto J.R.C."/>
            <person name="da Silva M.D."/>
            <person name="Binneck E."/>
            <person name="de Melo N.F."/>
            <person name="da Silva R.H."/>
            <person name="de Melo A.L.T.M."/>
            <person name="Pandolfi V."/>
            <person name="Bustamante F.O."/>
            <person name="Brasileiro-Vidal A.C."/>
            <person name="Benko-Iseppon A.M."/>
        </authorList>
    </citation>
    <scope>NUCLEOTIDE SEQUENCE [LARGE SCALE GENOMIC DNA]</scope>
    <source>
        <tissue evidence="2">Leaves</tissue>
    </source>
</reference>
<comment type="caution">
    <text evidence="2">The sequence shown here is derived from an EMBL/GenBank/DDBJ whole genome shotgun (WGS) entry which is preliminary data.</text>
</comment>
<dbReference type="EMBL" id="JASCZI010272785">
    <property type="protein sequence ID" value="MED6223486.1"/>
    <property type="molecule type" value="Genomic_DNA"/>
</dbReference>
<proteinExistence type="predicted"/>
<organism evidence="2 3">
    <name type="scientific">Stylosanthes scabra</name>
    <dbReference type="NCBI Taxonomy" id="79078"/>
    <lineage>
        <taxon>Eukaryota</taxon>
        <taxon>Viridiplantae</taxon>
        <taxon>Streptophyta</taxon>
        <taxon>Embryophyta</taxon>
        <taxon>Tracheophyta</taxon>
        <taxon>Spermatophyta</taxon>
        <taxon>Magnoliopsida</taxon>
        <taxon>eudicotyledons</taxon>
        <taxon>Gunneridae</taxon>
        <taxon>Pentapetalae</taxon>
        <taxon>rosids</taxon>
        <taxon>fabids</taxon>
        <taxon>Fabales</taxon>
        <taxon>Fabaceae</taxon>
        <taxon>Papilionoideae</taxon>
        <taxon>50 kb inversion clade</taxon>
        <taxon>dalbergioids sensu lato</taxon>
        <taxon>Dalbergieae</taxon>
        <taxon>Pterocarpus clade</taxon>
        <taxon>Stylosanthes</taxon>
    </lineage>
</organism>
<feature type="region of interest" description="Disordered" evidence="1">
    <location>
        <begin position="218"/>
        <end position="245"/>
    </location>
</feature>
<feature type="region of interest" description="Disordered" evidence="1">
    <location>
        <begin position="277"/>
        <end position="327"/>
    </location>
</feature>
<accession>A0ABU6ZNH6</accession>
<feature type="compositionally biased region" description="Acidic residues" evidence="1">
    <location>
        <begin position="278"/>
        <end position="322"/>
    </location>
</feature>
<evidence type="ECO:0000256" key="1">
    <source>
        <dbReference type="SAM" id="MobiDB-lite"/>
    </source>
</evidence>